<dbReference type="OrthoDB" id="431825at2759"/>
<dbReference type="AlphaFoldDB" id="A0A0D8XX87"/>
<feature type="compositionally biased region" description="Polar residues" evidence="1">
    <location>
        <begin position="46"/>
        <end position="60"/>
    </location>
</feature>
<name>A0A0D8XX87_DICVI</name>
<organism evidence="3 4">
    <name type="scientific">Dictyocaulus viviparus</name>
    <name type="common">Bovine lungworm</name>
    <dbReference type="NCBI Taxonomy" id="29172"/>
    <lineage>
        <taxon>Eukaryota</taxon>
        <taxon>Metazoa</taxon>
        <taxon>Ecdysozoa</taxon>
        <taxon>Nematoda</taxon>
        <taxon>Chromadorea</taxon>
        <taxon>Rhabditida</taxon>
        <taxon>Rhabditina</taxon>
        <taxon>Rhabditomorpha</taxon>
        <taxon>Strongyloidea</taxon>
        <taxon>Metastrongylidae</taxon>
        <taxon>Dictyocaulus</taxon>
    </lineage>
</organism>
<evidence type="ECO:0000313" key="3">
    <source>
        <dbReference type="EMBL" id="KJH48432.1"/>
    </source>
</evidence>
<sequence length="331" mass="37903">MGFSGDLQNLYEIRDSDEEELNDSSTSNGRIDKKESQSDKHVLEYSKNNNSNYDCSSNGNDTDEHDGKQKEKTATKNCDDESPLKMNLARGEGNISSSDDDSDWDWESHEFDQLEIDLARLDQDAEQVEWATNRIAACNMDWNLVKCEDLMVLAKSFAPPGGSIYRITIYLSDFGATRLAEEDKYGPKLQLSKPIEKYDSEEIDDETRLAMRKYQVEQLRYYYAVIECDSVETAMTIYDQCDGYQFESSDLKMDLRFVPEGMDFDKERIKEELSEEDVNISKYKSKEKVSLCKMFLLAIPLSFKFHITLTIIVLYKAQIGGDPNECANSLG</sequence>
<feature type="domain" description="ESF1 RRM" evidence="2">
    <location>
        <begin position="132"/>
        <end position="268"/>
    </location>
</feature>
<gene>
    <name evidence="3" type="ORF">DICVIV_05477</name>
</gene>
<reference evidence="4" key="2">
    <citation type="journal article" date="2016" name="Sci. Rep.">
        <title>Dictyocaulus viviparus genome, variome and transcriptome elucidate lungworm biology and support future intervention.</title>
        <authorList>
            <person name="McNulty S.N."/>
            <person name="Strube C."/>
            <person name="Rosa B.A."/>
            <person name="Martin J.C."/>
            <person name="Tyagi R."/>
            <person name="Choi Y.J."/>
            <person name="Wang Q."/>
            <person name="Hallsworth Pepin K."/>
            <person name="Zhang X."/>
            <person name="Ozersky P."/>
            <person name="Wilson R.K."/>
            <person name="Sternberg P.W."/>
            <person name="Gasser R.B."/>
            <person name="Mitreva M."/>
        </authorList>
    </citation>
    <scope>NUCLEOTIDE SEQUENCE [LARGE SCALE GENOMIC DNA]</scope>
    <source>
        <strain evidence="4">HannoverDv2000</strain>
    </source>
</reference>
<dbReference type="PANTHER" id="PTHR12202:SF0">
    <property type="entry name" value="ESF1 HOMOLOG"/>
    <property type="match status" value="1"/>
</dbReference>
<dbReference type="GO" id="GO:0006364">
    <property type="term" value="P:rRNA processing"/>
    <property type="evidence" value="ECO:0007669"/>
    <property type="project" value="InterPro"/>
</dbReference>
<dbReference type="Proteomes" id="UP000053766">
    <property type="component" value="Unassembled WGS sequence"/>
</dbReference>
<dbReference type="GO" id="GO:0003723">
    <property type="term" value="F:RNA binding"/>
    <property type="evidence" value="ECO:0007669"/>
    <property type="project" value="TreeGrafter"/>
</dbReference>
<protein>
    <recommendedName>
        <fullName evidence="2">ESF1 RRM domain-containing protein</fullName>
    </recommendedName>
</protein>
<dbReference type="InterPro" id="IPR039754">
    <property type="entry name" value="Esf1"/>
</dbReference>
<dbReference type="PANTHER" id="PTHR12202">
    <property type="entry name" value="ESF1 HOMOLOG"/>
    <property type="match status" value="1"/>
</dbReference>
<evidence type="ECO:0000313" key="4">
    <source>
        <dbReference type="Proteomes" id="UP000053766"/>
    </source>
</evidence>
<feature type="region of interest" description="Disordered" evidence="1">
    <location>
        <begin position="1"/>
        <end position="104"/>
    </location>
</feature>
<feature type="compositionally biased region" description="Basic and acidic residues" evidence="1">
    <location>
        <begin position="30"/>
        <end position="44"/>
    </location>
</feature>
<dbReference type="EMBL" id="KN716268">
    <property type="protein sequence ID" value="KJH48432.1"/>
    <property type="molecule type" value="Genomic_DNA"/>
</dbReference>
<accession>A0A0D8XX87</accession>
<feature type="compositionally biased region" description="Basic and acidic residues" evidence="1">
    <location>
        <begin position="65"/>
        <end position="83"/>
    </location>
</feature>
<proteinExistence type="predicted"/>
<evidence type="ECO:0000256" key="1">
    <source>
        <dbReference type="SAM" id="MobiDB-lite"/>
    </source>
</evidence>
<reference evidence="3 4" key="1">
    <citation type="submission" date="2013-11" db="EMBL/GenBank/DDBJ databases">
        <title>Draft genome of the bovine lungworm Dictyocaulus viviparus.</title>
        <authorList>
            <person name="Mitreva M."/>
        </authorList>
    </citation>
    <scope>NUCLEOTIDE SEQUENCE [LARGE SCALE GENOMIC DNA]</scope>
    <source>
        <strain evidence="3 4">HannoverDv2000</strain>
    </source>
</reference>
<dbReference type="Pfam" id="PF25121">
    <property type="entry name" value="RRM_ESF1"/>
    <property type="match status" value="1"/>
</dbReference>
<dbReference type="InterPro" id="IPR056750">
    <property type="entry name" value="RRM_ESF1"/>
</dbReference>
<keyword evidence="4" id="KW-1185">Reference proteome</keyword>
<evidence type="ECO:0000259" key="2">
    <source>
        <dbReference type="Pfam" id="PF25121"/>
    </source>
</evidence>
<dbReference type="STRING" id="29172.A0A0D8XX87"/>